<protein>
    <submittedName>
        <fullName evidence="1">Uncharacterized protein</fullName>
    </submittedName>
</protein>
<dbReference type="AlphaFoldDB" id="A0A195F1U4"/>
<reference evidence="1 2" key="1">
    <citation type="submission" date="2016-03" db="EMBL/GenBank/DDBJ databases">
        <title>Trachymyrmex septentrionalis WGS genome.</title>
        <authorList>
            <person name="Nygaard S."/>
            <person name="Hu H."/>
            <person name="Boomsma J."/>
            <person name="Zhang G."/>
        </authorList>
    </citation>
    <scope>NUCLEOTIDE SEQUENCE [LARGE SCALE GENOMIC DNA]</scope>
    <source>
        <strain evidence="1">Tsep2-gDNA-1</strain>
        <tissue evidence="1">Whole body</tissue>
    </source>
</reference>
<keyword evidence="2" id="KW-1185">Reference proteome</keyword>
<proteinExistence type="predicted"/>
<sequence length="320" mass="37067">MNEGSFAEHKVEFSIQSGPRLYNRRGVRQHSHSSLHLRQITSRNLKTRRTPVDELYRSLGFDSRDGRVDILWHYVASVLSLLHPYHALNRRVLHDKICAATQTDNICMPSTASQTESVNQAIPIIIRNEQQKSILSLAPRVGKGSYPCRIGSCITELPHGRMIGHLRYHHKDVFFEFNAKDNVLRRKWDLEYILDRDYDFAFHIKEMGLFFLNISINRMGGLMASLQIVNCIAVCKQFTYIFEVIGELNASYNGQVKSCRASRQCLFSNDCLRIREDNMRHLIDHKNSFHCNLTIKRRVDYRTIAAQNNPTNARDDIMSN</sequence>
<name>A0A195F1U4_9HYME</name>
<evidence type="ECO:0000313" key="2">
    <source>
        <dbReference type="Proteomes" id="UP000078541"/>
    </source>
</evidence>
<gene>
    <name evidence="1" type="ORF">ALC56_11248</name>
</gene>
<accession>A0A195F1U4</accession>
<evidence type="ECO:0000313" key="1">
    <source>
        <dbReference type="EMBL" id="KYN34142.1"/>
    </source>
</evidence>
<dbReference type="STRING" id="34720.A0A195F1U4"/>
<dbReference type="Proteomes" id="UP000078541">
    <property type="component" value="Unassembled WGS sequence"/>
</dbReference>
<organism evidence="1 2">
    <name type="scientific">Trachymyrmex septentrionalis</name>
    <dbReference type="NCBI Taxonomy" id="34720"/>
    <lineage>
        <taxon>Eukaryota</taxon>
        <taxon>Metazoa</taxon>
        <taxon>Ecdysozoa</taxon>
        <taxon>Arthropoda</taxon>
        <taxon>Hexapoda</taxon>
        <taxon>Insecta</taxon>
        <taxon>Pterygota</taxon>
        <taxon>Neoptera</taxon>
        <taxon>Endopterygota</taxon>
        <taxon>Hymenoptera</taxon>
        <taxon>Apocrita</taxon>
        <taxon>Aculeata</taxon>
        <taxon>Formicoidea</taxon>
        <taxon>Formicidae</taxon>
        <taxon>Myrmicinae</taxon>
        <taxon>Trachymyrmex</taxon>
    </lineage>
</organism>
<dbReference type="EMBL" id="KQ981864">
    <property type="protein sequence ID" value="KYN34142.1"/>
    <property type="molecule type" value="Genomic_DNA"/>
</dbReference>